<dbReference type="Pfam" id="PF00903">
    <property type="entry name" value="Glyoxalase"/>
    <property type="match status" value="1"/>
</dbReference>
<dbReference type="OMA" id="HACASKT"/>
<gene>
    <name evidence="3" type="ORF">CHLNCDRAFT_31396</name>
</gene>
<dbReference type="Gene3D" id="3.10.180.10">
    <property type="entry name" value="2,3-Dihydroxybiphenyl 1,2-Dioxygenase, domain 1"/>
    <property type="match status" value="1"/>
</dbReference>
<dbReference type="RefSeq" id="XP_005847028.1">
    <property type="nucleotide sequence ID" value="XM_005846966.1"/>
</dbReference>
<sequence length="224" mass="24914">MSVCPAVSPDFRQRVRSGLLGLRSVNHISKVCSDVEASVAFYRDCLGFMLVKRPETFNETFEGAWLWGYGMGLHLIKGQPVPRSKHIDPKSDHLSFQADSLEEVEVQLRALGIPFVRQVVVEDGIEMSQLFFHDCDNNMIEVCNCDCLPVIPLELGCPQACTLGHACASKTCGQHQPSCRSHADEDEEMSSDGSRDSLDSSRSEHHHHNPDQFHTALALLPANR</sequence>
<dbReference type="PANTHER" id="PTHR46142">
    <property type="match status" value="1"/>
</dbReference>
<dbReference type="AlphaFoldDB" id="E1ZGF8"/>
<dbReference type="PROSITE" id="PS51819">
    <property type="entry name" value="VOC"/>
    <property type="match status" value="1"/>
</dbReference>
<dbReference type="FunCoup" id="E1ZGF8">
    <property type="interactions" value="105"/>
</dbReference>
<dbReference type="PANTHER" id="PTHR46142:SF3">
    <property type="entry name" value="F18B13.24 PROTEIN"/>
    <property type="match status" value="1"/>
</dbReference>
<feature type="region of interest" description="Disordered" evidence="1">
    <location>
        <begin position="178"/>
        <end position="224"/>
    </location>
</feature>
<dbReference type="OrthoDB" id="16820at2759"/>
<proteinExistence type="predicted"/>
<dbReference type="InterPro" id="IPR029068">
    <property type="entry name" value="Glyas_Bleomycin-R_OHBP_Dase"/>
</dbReference>
<keyword evidence="4" id="KW-1185">Reference proteome</keyword>
<organism evidence="4">
    <name type="scientific">Chlorella variabilis</name>
    <name type="common">Green alga</name>
    <dbReference type="NCBI Taxonomy" id="554065"/>
    <lineage>
        <taxon>Eukaryota</taxon>
        <taxon>Viridiplantae</taxon>
        <taxon>Chlorophyta</taxon>
        <taxon>core chlorophytes</taxon>
        <taxon>Trebouxiophyceae</taxon>
        <taxon>Chlorellales</taxon>
        <taxon>Chlorellaceae</taxon>
        <taxon>Chlorella clade</taxon>
        <taxon>Chlorella</taxon>
    </lineage>
</organism>
<name>E1ZGF8_CHLVA</name>
<evidence type="ECO:0000256" key="1">
    <source>
        <dbReference type="SAM" id="MobiDB-lite"/>
    </source>
</evidence>
<feature type="compositionally biased region" description="Basic and acidic residues" evidence="1">
    <location>
        <begin position="193"/>
        <end position="203"/>
    </location>
</feature>
<evidence type="ECO:0000313" key="4">
    <source>
        <dbReference type="Proteomes" id="UP000008141"/>
    </source>
</evidence>
<reference evidence="3 4" key="1">
    <citation type="journal article" date="2010" name="Plant Cell">
        <title>The Chlorella variabilis NC64A genome reveals adaptation to photosymbiosis, coevolution with viruses, and cryptic sex.</title>
        <authorList>
            <person name="Blanc G."/>
            <person name="Duncan G."/>
            <person name="Agarkova I."/>
            <person name="Borodovsky M."/>
            <person name="Gurnon J."/>
            <person name="Kuo A."/>
            <person name="Lindquist E."/>
            <person name="Lucas S."/>
            <person name="Pangilinan J."/>
            <person name="Polle J."/>
            <person name="Salamov A."/>
            <person name="Terry A."/>
            <person name="Yamada T."/>
            <person name="Dunigan D.D."/>
            <person name="Grigoriev I.V."/>
            <person name="Claverie J.M."/>
            <person name="Van Etten J.L."/>
        </authorList>
    </citation>
    <scope>NUCLEOTIDE SEQUENCE [LARGE SCALE GENOMIC DNA]</scope>
    <source>
        <strain evidence="3 4">NC64A</strain>
    </source>
</reference>
<evidence type="ECO:0000313" key="3">
    <source>
        <dbReference type="EMBL" id="EFN54926.1"/>
    </source>
</evidence>
<dbReference type="InParanoid" id="E1ZGF8"/>
<dbReference type="KEGG" id="cvr:CHLNCDRAFT_31396"/>
<dbReference type="Proteomes" id="UP000008141">
    <property type="component" value="Unassembled WGS sequence"/>
</dbReference>
<dbReference type="eggNOG" id="ENOG502QSP6">
    <property type="taxonomic scope" value="Eukaryota"/>
</dbReference>
<protein>
    <recommendedName>
        <fullName evidence="2">VOC domain-containing protein</fullName>
    </recommendedName>
</protein>
<evidence type="ECO:0000259" key="2">
    <source>
        <dbReference type="PROSITE" id="PS51819"/>
    </source>
</evidence>
<dbReference type="InterPro" id="IPR004360">
    <property type="entry name" value="Glyas_Fos-R_dOase_dom"/>
</dbReference>
<dbReference type="SUPFAM" id="SSF54593">
    <property type="entry name" value="Glyoxalase/Bleomycin resistance protein/Dihydroxybiphenyl dioxygenase"/>
    <property type="match status" value="1"/>
</dbReference>
<dbReference type="GeneID" id="17354248"/>
<dbReference type="EMBL" id="GL433846">
    <property type="protein sequence ID" value="EFN54926.1"/>
    <property type="molecule type" value="Genomic_DNA"/>
</dbReference>
<feature type="domain" description="VOC" evidence="2">
    <location>
        <begin position="24"/>
        <end position="145"/>
    </location>
</feature>
<dbReference type="InterPro" id="IPR037523">
    <property type="entry name" value="VOC_core"/>
</dbReference>
<accession>E1ZGF8</accession>